<dbReference type="Gene3D" id="3.10.105.10">
    <property type="entry name" value="Dipeptide-binding Protein, Domain 3"/>
    <property type="match status" value="1"/>
</dbReference>
<evidence type="ECO:0000256" key="4">
    <source>
        <dbReference type="ARBA" id="ARBA00022729"/>
    </source>
</evidence>
<dbReference type="OrthoDB" id="137511at2"/>
<dbReference type="InterPro" id="IPR039424">
    <property type="entry name" value="SBP_5"/>
</dbReference>
<keyword evidence="3" id="KW-0813">Transport</keyword>
<dbReference type="PROSITE" id="PS51257">
    <property type="entry name" value="PROKAR_LIPOPROTEIN"/>
    <property type="match status" value="1"/>
</dbReference>
<comment type="similarity">
    <text evidence="2">Belongs to the bacterial solute-binding protein 5 family.</text>
</comment>
<dbReference type="KEGG" id="lhf:JCM16775_0103"/>
<gene>
    <name evidence="6" type="ORF">JCM16775_0103</name>
</gene>
<proteinExistence type="inferred from homology"/>
<dbReference type="FunFam" id="3.90.76.10:FF:000001">
    <property type="entry name" value="Oligopeptide ABC transporter substrate-binding protein"/>
    <property type="match status" value="1"/>
</dbReference>
<dbReference type="PANTHER" id="PTHR30290:SF10">
    <property type="entry name" value="PERIPLASMIC OLIGOPEPTIDE-BINDING PROTEIN-RELATED"/>
    <property type="match status" value="1"/>
</dbReference>
<dbReference type="PIRSF" id="PIRSF002741">
    <property type="entry name" value="MppA"/>
    <property type="match status" value="1"/>
</dbReference>
<dbReference type="AlphaFoldDB" id="A0A510JDR1"/>
<evidence type="ECO:0000313" key="7">
    <source>
        <dbReference type="Proteomes" id="UP000321892"/>
    </source>
</evidence>
<dbReference type="GO" id="GO:0043190">
    <property type="term" value="C:ATP-binding cassette (ABC) transporter complex"/>
    <property type="evidence" value="ECO:0007669"/>
    <property type="project" value="InterPro"/>
</dbReference>
<name>A0A510JDR1_9FUSO</name>
<dbReference type="GO" id="GO:0015833">
    <property type="term" value="P:peptide transport"/>
    <property type="evidence" value="ECO:0007669"/>
    <property type="project" value="TreeGrafter"/>
</dbReference>
<sequence length="529" mass="59176">MKKMLFLLMMLVFIIACGKGGGRSKTFTLNLTDEPKSIDPQISTEIMGGTVNDLLMEGLTRKGKNGTFEPGLAKSWDKSADGLKWTFHLRDNLKWSNGDPITAQDFKNGWLRALKPETASEYAYMLYPIKNAEKYNKKEGTAEEVGIKVIDDKTLEVELGTPVPYFDSLVAFKTYMPLNQKFFDETKDSYFTESEKTISSGAYTMESWTHGSEIVFKKNPNYWDAPNVKVENIVYKIIPDNNSALNAFNNKEVDVTSITAEQAKGFKDNPKMVSNNDGSVWYLLFNFNNKTLANVKIRKALLMAIDREGLVKNVLNGYGTAAKTLVPKGIGIKGLNDKDFTEQVPTSTLTYNPAEAKKLLAEGLKETGAAKFPDMSMLINESGNNKVIAEYIQEQLRKNLGIELNLEIMTAQERFSRMKQKNFDLVLAGWSGDYPDAITYLDLFESTGGTNYGSYKNPQYDALVKTVRGTADQNVRIPALIKLEGLVAEDLPVGVLFHREKQYLVDERVQGLGFVAIGGEYYFGNLSLK</sequence>
<evidence type="ECO:0000259" key="5">
    <source>
        <dbReference type="Pfam" id="PF00496"/>
    </source>
</evidence>
<keyword evidence="4" id="KW-0732">Signal</keyword>
<dbReference type="Pfam" id="PF00496">
    <property type="entry name" value="SBP_bac_5"/>
    <property type="match status" value="1"/>
</dbReference>
<feature type="domain" description="Solute-binding protein family 5" evidence="5">
    <location>
        <begin position="68"/>
        <end position="451"/>
    </location>
</feature>
<dbReference type="Gene3D" id="3.90.76.10">
    <property type="entry name" value="Dipeptide-binding Protein, Domain 1"/>
    <property type="match status" value="1"/>
</dbReference>
<dbReference type="EMBL" id="AP019823">
    <property type="protein sequence ID" value="BBM37428.1"/>
    <property type="molecule type" value="Genomic_DNA"/>
</dbReference>
<reference evidence="6 7" key="1">
    <citation type="submission" date="2019-07" db="EMBL/GenBank/DDBJ databases">
        <title>Complete Genome Sequence of Leptotrichia hofstadii Strain JCM16775.</title>
        <authorList>
            <person name="Watanabe S."/>
            <person name="Cui L."/>
        </authorList>
    </citation>
    <scope>NUCLEOTIDE SEQUENCE [LARGE SCALE GENOMIC DNA]</scope>
    <source>
        <strain evidence="6 7">JCM16775</strain>
    </source>
</reference>
<dbReference type="RefSeq" id="WP_026745440.1">
    <property type="nucleotide sequence ID" value="NZ_AP019823.1"/>
</dbReference>
<evidence type="ECO:0000256" key="2">
    <source>
        <dbReference type="ARBA" id="ARBA00005695"/>
    </source>
</evidence>
<accession>A0A510JDR1</accession>
<comment type="subcellular location">
    <subcellularLocation>
        <location evidence="1">Cell envelope</location>
    </subcellularLocation>
</comment>
<dbReference type="FunFam" id="3.10.105.10:FF:000001">
    <property type="entry name" value="Oligopeptide ABC transporter, oligopeptide-binding protein"/>
    <property type="match status" value="1"/>
</dbReference>
<evidence type="ECO:0000313" key="6">
    <source>
        <dbReference type="EMBL" id="BBM37428.1"/>
    </source>
</evidence>
<dbReference type="CDD" id="cd08504">
    <property type="entry name" value="PBP2_OppA"/>
    <property type="match status" value="1"/>
</dbReference>
<keyword evidence="7" id="KW-1185">Reference proteome</keyword>
<dbReference type="GO" id="GO:1904680">
    <property type="term" value="F:peptide transmembrane transporter activity"/>
    <property type="evidence" value="ECO:0007669"/>
    <property type="project" value="TreeGrafter"/>
</dbReference>
<dbReference type="PANTHER" id="PTHR30290">
    <property type="entry name" value="PERIPLASMIC BINDING COMPONENT OF ABC TRANSPORTER"/>
    <property type="match status" value="1"/>
</dbReference>
<dbReference type="InterPro" id="IPR000914">
    <property type="entry name" value="SBP_5_dom"/>
</dbReference>
<dbReference type="Gene3D" id="3.40.190.10">
    <property type="entry name" value="Periplasmic binding protein-like II"/>
    <property type="match status" value="1"/>
</dbReference>
<dbReference type="Proteomes" id="UP000321892">
    <property type="component" value="Chromosome"/>
</dbReference>
<dbReference type="SUPFAM" id="SSF53850">
    <property type="entry name" value="Periplasmic binding protein-like II"/>
    <property type="match status" value="1"/>
</dbReference>
<evidence type="ECO:0000256" key="1">
    <source>
        <dbReference type="ARBA" id="ARBA00004196"/>
    </source>
</evidence>
<protein>
    <submittedName>
        <fullName evidence="6">Family 5 extracellular solute-binding protein</fullName>
    </submittedName>
</protein>
<evidence type="ECO:0000256" key="3">
    <source>
        <dbReference type="ARBA" id="ARBA00022448"/>
    </source>
</evidence>
<organism evidence="6 7">
    <name type="scientific">Leptotrichia hofstadii</name>
    <dbReference type="NCBI Taxonomy" id="157688"/>
    <lineage>
        <taxon>Bacteria</taxon>
        <taxon>Fusobacteriati</taxon>
        <taxon>Fusobacteriota</taxon>
        <taxon>Fusobacteriia</taxon>
        <taxon>Fusobacteriales</taxon>
        <taxon>Leptotrichiaceae</taxon>
        <taxon>Leptotrichia</taxon>
    </lineage>
</organism>
<dbReference type="InterPro" id="IPR030678">
    <property type="entry name" value="Peptide/Ni-bd"/>
</dbReference>
<dbReference type="GO" id="GO:0030288">
    <property type="term" value="C:outer membrane-bounded periplasmic space"/>
    <property type="evidence" value="ECO:0007669"/>
    <property type="project" value="UniProtKB-ARBA"/>
</dbReference>